<evidence type="ECO:0000313" key="1">
    <source>
        <dbReference type="EMBL" id="EYC34679.1"/>
    </source>
</evidence>
<dbReference type="SUPFAM" id="SSF50156">
    <property type="entry name" value="PDZ domain-like"/>
    <property type="match status" value="1"/>
</dbReference>
<dbReference type="PANTHER" id="PTHR31327">
    <property type="entry name" value="SPERM MEIOSIS PDZ DOMAIN CONTAINING PROTEINS-RELATED"/>
    <property type="match status" value="1"/>
</dbReference>
<dbReference type="PANTHER" id="PTHR31327:SF6">
    <property type="entry name" value="PDZ DOMAIN-CONTAINING PROTEIN"/>
    <property type="match status" value="1"/>
</dbReference>
<dbReference type="Proteomes" id="UP000024635">
    <property type="component" value="Unassembled WGS sequence"/>
</dbReference>
<reference evidence="2" key="1">
    <citation type="journal article" date="2015" name="Nat. Genet.">
        <title>The genome and transcriptome of the zoonotic hookworm Ancylostoma ceylanicum identify infection-specific gene families.</title>
        <authorList>
            <person name="Schwarz E.M."/>
            <person name="Hu Y."/>
            <person name="Antoshechkin I."/>
            <person name="Miller M.M."/>
            <person name="Sternberg P.W."/>
            <person name="Aroian R.V."/>
        </authorList>
    </citation>
    <scope>NUCLEOTIDE SEQUENCE</scope>
    <source>
        <strain evidence="2">HY135</strain>
    </source>
</reference>
<name>A0A016W4B5_9BILA</name>
<dbReference type="EMBL" id="JARK01001337">
    <property type="protein sequence ID" value="EYC34679.1"/>
    <property type="molecule type" value="Genomic_DNA"/>
</dbReference>
<sequence>MSCHCLENEHGFSRFDYLLVTIEFQKGKKFGLGMVHTENRVLVNKVDDDSMCSEVLKSLDRICDVEGIPVTDKELCKKQIVKGLKVVASTECE</sequence>
<evidence type="ECO:0000313" key="2">
    <source>
        <dbReference type="Proteomes" id="UP000024635"/>
    </source>
</evidence>
<keyword evidence="2" id="KW-1185">Reference proteome</keyword>
<dbReference type="AlphaFoldDB" id="A0A016W4B5"/>
<proteinExistence type="predicted"/>
<dbReference type="OrthoDB" id="5871167at2759"/>
<dbReference type="InterPro" id="IPR040264">
    <property type="entry name" value="T15H9.4-like"/>
</dbReference>
<organism evidence="1 2">
    <name type="scientific">Ancylostoma ceylanicum</name>
    <dbReference type="NCBI Taxonomy" id="53326"/>
    <lineage>
        <taxon>Eukaryota</taxon>
        <taxon>Metazoa</taxon>
        <taxon>Ecdysozoa</taxon>
        <taxon>Nematoda</taxon>
        <taxon>Chromadorea</taxon>
        <taxon>Rhabditida</taxon>
        <taxon>Rhabditina</taxon>
        <taxon>Rhabditomorpha</taxon>
        <taxon>Strongyloidea</taxon>
        <taxon>Ancylostomatidae</taxon>
        <taxon>Ancylostomatinae</taxon>
        <taxon>Ancylostoma</taxon>
    </lineage>
</organism>
<dbReference type="InterPro" id="IPR036034">
    <property type="entry name" value="PDZ_sf"/>
</dbReference>
<dbReference type="Gene3D" id="2.30.42.10">
    <property type="match status" value="1"/>
</dbReference>
<protein>
    <recommendedName>
        <fullName evidence="3">PDZ domain-containing protein</fullName>
    </recommendedName>
</protein>
<accession>A0A016W4B5</accession>
<comment type="caution">
    <text evidence="1">The sequence shown here is derived from an EMBL/GenBank/DDBJ whole genome shotgun (WGS) entry which is preliminary data.</text>
</comment>
<evidence type="ECO:0008006" key="3">
    <source>
        <dbReference type="Google" id="ProtNLM"/>
    </source>
</evidence>
<gene>
    <name evidence="1" type="primary">Acey_s0001.g91</name>
    <name evidence="1" type="ORF">Y032_0001g91</name>
</gene>